<sequence>MCFLKFPDVTRLLLLLPLLLLPTVFVSPPTALAANVLAFMPMPLKSHFGGFQPMFEELARRGHNVTVVSVFPLTDRRVPNYTDVDVTPTQGVTDFDVMHWININFVVSVINRWIFSNILLNQMEHPNLKNFVLSEDNSFDLVIIESFLQEYTVALGHKFNAPVVNLSPSMVWVSASKWLHLPSTFSYVPDCCIGVMDNMSFLERLKNTIVGFMGMVVEDYLYIPMVKTAMSKHFVYAGWQSRPTLEQMLNNVSLTLINANHVIGVCRPYLPGVVEVGGMHIKEPKPLTKDLQDYIDSASHGVIFFSFGSIVNLSNLPKEKLDSILNVISRLKQKVIIKWVPDKSIKLPHNVKVGSWLPQNDILAHSNVKLFITHGGLHSIEEAVYNGKPVIGIPFFADQLSNMRHVEKNGYGKLITYNKLTEESFENAVEEVLTNPTFKDKSTIQSKVYKDQPMTPLDRAIYWIEYVIRNDGAKYLKSSSIGLNTAQYFLFDVSLFLLSLTIVIGWLGYRGIVKISSKCIEN</sequence>
<dbReference type="SUPFAM" id="SSF53756">
    <property type="entry name" value="UDP-Glycosyltransferase/glycogen phosphorylase"/>
    <property type="match status" value="1"/>
</dbReference>
<organism evidence="13">
    <name type="scientific">Melanaphis sacchari</name>
    <dbReference type="NCBI Taxonomy" id="742174"/>
    <lineage>
        <taxon>Eukaryota</taxon>
        <taxon>Metazoa</taxon>
        <taxon>Ecdysozoa</taxon>
        <taxon>Arthropoda</taxon>
        <taxon>Hexapoda</taxon>
        <taxon>Insecta</taxon>
        <taxon>Pterygota</taxon>
        <taxon>Neoptera</taxon>
        <taxon>Paraneoptera</taxon>
        <taxon>Hemiptera</taxon>
        <taxon>Sternorrhyncha</taxon>
        <taxon>Aphidomorpha</taxon>
        <taxon>Aphidoidea</taxon>
        <taxon>Aphididae</taxon>
        <taxon>Aphidini</taxon>
        <taxon>Melanaphis</taxon>
    </lineage>
</organism>
<dbReference type="EC" id="2.4.1.17" evidence="12"/>
<keyword evidence="3 11" id="KW-0328">Glycosyltransferase</keyword>
<protein>
    <recommendedName>
        <fullName evidence="12">UDP-glucuronosyltransferase</fullName>
        <ecNumber evidence="12">2.4.1.17</ecNumber>
    </recommendedName>
</protein>
<dbReference type="Gene3D" id="3.40.50.2000">
    <property type="entry name" value="Glycogen Phosphorylase B"/>
    <property type="match status" value="2"/>
</dbReference>
<accession>A0A2H8TUK2</accession>
<name>A0A2H8TUK2_9HEMI</name>
<dbReference type="CDD" id="cd03784">
    <property type="entry name" value="GT1_Gtf-like"/>
    <property type="match status" value="1"/>
</dbReference>
<evidence type="ECO:0000256" key="4">
    <source>
        <dbReference type="ARBA" id="ARBA00022679"/>
    </source>
</evidence>
<keyword evidence="9" id="KW-0325">Glycoprotein</keyword>
<comment type="similarity">
    <text evidence="2 11">Belongs to the UDP-glycosyltransferase family.</text>
</comment>
<evidence type="ECO:0000256" key="10">
    <source>
        <dbReference type="ARBA" id="ARBA00046288"/>
    </source>
</evidence>
<dbReference type="PANTHER" id="PTHR48043">
    <property type="entry name" value="EG:EG0003.4 PROTEIN-RELATED"/>
    <property type="match status" value="1"/>
</dbReference>
<dbReference type="GO" id="GO:0015020">
    <property type="term" value="F:glucuronosyltransferase activity"/>
    <property type="evidence" value="ECO:0007669"/>
    <property type="project" value="UniProtKB-EC"/>
</dbReference>
<evidence type="ECO:0000256" key="11">
    <source>
        <dbReference type="RuleBase" id="RU003718"/>
    </source>
</evidence>
<dbReference type="Pfam" id="PF00201">
    <property type="entry name" value="UDPGT"/>
    <property type="match status" value="1"/>
</dbReference>
<proteinExistence type="inferred from homology"/>
<keyword evidence="6" id="KW-0256">Endoplasmic reticulum</keyword>
<evidence type="ECO:0000256" key="5">
    <source>
        <dbReference type="ARBA" id="ARBA00022692"/>
    </source>
</evidence>
<dbReference type="PANTHER" id="PTHR48043:SF159">
    <property type="entry name" value="EG:EG0003.4 PROTEIN-RELATED"/>
    <property type="match status" value="1"/>
</dbReference>
<evidence type="ECO:0000256" key="1">
    <source>
        <dbReference type="ARBA" id="ARBA00004240"/>
    </source>
</evidence>
<evidence type="ECO:0000256" key="7">
    <source>
        <dbReference type="ARBA" id="ARBA00022989"/>
    </source>
</evidence>
<gene>
    <name evidence="13" type="primary">UGT2C1_15</name>
</gene>
<comment type="catalytic activity">
    <reaction evidence="12">
        <text>glucuronate acceptor + UDP-alpha-D-glucuronate = acceptor beta-D-glucuronoside + UDP + H(+)</text>
        <dbReference type="Rhea" id="RHEA:21032"/>
        <dbReference type="ChEBI" id="CHEBI:15378"/>
        <dbReference type="ChEBI" id="CHEBI:58052"/>
        <dbReference type="ChEBI" id="CHEBI:58223"/>
        <dbReference type="ChEBI" id="CHEBI:132367"/>
        <dbReference type="ChEBI" id="CHEBI:132368"/>
        <dbReference type="EC" id="2.4.1.17"/>
    </reaction>
</comment>
<evidence type="ECO:0000256" key="8">
    <source>
        <dbReference type="ARBA" id="ARBA00023136"/>
    </source>
</evidence>
<dbReference type="FunFam" id="3.40.50.2000:FF:000050">
    <property type="entry name" value="UDP-glucuronosyltransferase"/>
    <property type="match status" value="1"/>
</dbReference>
<dbReference type="EMBL" id="GFXV01005815">
    <property type="protein sequence ID" value="MBW17620.1"/>
    <property type="molecule type" value="Transcribed_RNA"/>
</dbReference>
<keyword evidence="4 11" id="KW-0808">Transferase</keyword>
<dbReference type="InterPro" id="IPR002213">
    <property type="entry name" value="UDP_glucos_trans"/>
</dbReference>
<evidence type="ECO:0000256" key="12">
    <source>
        <dbReference type="RuleBase" id="RU362059"/>
    </source>
</evidence>
<reference evidence="13" key="1">
    <citation type="submission" date="2017-10" db="EMBL/GenBank/DDBJ databases">
        <title>Transcriptome Assembly of Sugarcane Aphid Adults.</title>
        <authorList>
            <person name="Scully E.D."/>
            <person name="Palmer N.A."/>
            <person name="Geib S.M."/>
            <person name="Sarath G."/>
            <person name="Sattler S.E."/>
        </authorList>
    </citation>
    <scope>NUCLEOTIDE SEQUENCE</scope>
    <source>
        <tissue evidence="13">Whole body</tissue>
    </source>
</reference>
<keyword evidence="8 12" id="KW-0472">Membrane</keyword>
<dbReference type="PROSITE" id="PS00375">
    <property type="entry name" value="UDPGT"/>
    <property type="match status" value="1"/>
</dbReference>
<dbReference type="AlphaFoldDB" id="A0A2H8TUK2"/>
<dbReference type="InterPro" id="IPR050271">
    <property type="entry name" value="UDP-glycosyltransferase"/>
</dbReference>
<dbReference type="InterPro" id="IPR035595">
    <property type="entry name" value="UDP_glycos_trans_CS"/>
</dbReference>
<feature type="transmembrane region" description="Helical" evidence="12">
    <location>
        <begin position="488"/>
        <end position="509"/>
    </location>
</feature>
<evidence type="ECO:0000256" key="9">
    <source>
        <dbReference type="ARBA" id="ARBA00023180"/>
    </source>
</evidence>
<evidence type="ECO:0000256" key="2">
    <source>
        <dbReference type="ARBA" id="ARBA00009995"/>
    </source>
</evidence>
<dbReference type="GO" id="GO:0005783">
    <property type="term" value="C:endoplasmic reticulum"/>
    <property type="evidence" value="ECO:0007669"/>
    <property type="project" value="UniProtKB-SubCell"/>
</dbReference>
<dbReference type="OrthoDB" id="5835829at2759"/>
<evidence type="ECO:0000313" key="13">
    <source>
        <dbReference type="EMBL" id="MBW17620.1"/>
    </source>
</evidence>
<comment type="subcellular location">
    <subcellularLocation>
        <location evidence="10">Endomembrane system</location>
        <topology evidence="10">Single-pass type I membrane protein</topology>
    </subcellularLocation>
    <subcellularLocation>
        <location evidence="1">Endoplasmic reticulum</location>
    </subcellularLocation>
    <subcellularLocation>
        <location evidence="12">Membrane</location>
        <topology evidence="12">Single-pass membrane protein</topology>
    </subcellularLocation>
</comment>
<keyword evidence="5 12" id="KW-0812">Transmembrane</keyword>
<evidence type="ECO:0000256" key="3">
    <source>
        <dbReference type="ARBA" id="ARBA00022676"/>
    </source>
</evidence>
<keyword evidence="7 12" id="KW-1133">Transmembrane helix</keyword>
<dbReference type="GO" id="GO:0016020">
    <property type="term" value="C:membrane"/>
    <property type="evidence" value="ECO:0007669"/>
    <property type="project" value="UniProtKB-SubCell"/>
</dbReference>
<evidence type="ECO:0000256" key="6">
    <source>
        <dbReference type="ARBA" id="ARBA00022824"/>
    </source>
</evidence>